<dbReference type="PIRSF" id="PIRSF005962">
    <property type="entry name" value="Pept_M20D_amidohydro"/>
    <property type="match status" value="1"/>
</dbReference>
<keyword evidence="2 5" id="KW-0378">Hydrolase</keyword>
<dbReference type="SUPFAM" id="SSF53187">
    <property type="entry name" value="Zn-dependent exopeptidases"/>
    <property type="match status" value="1"/>
</dbReference>
<dbReference type="Gene3D" id="3.40.630.10">
    <property type="entry name" value="Zn peptidases"/>
    <property type="match status" value="1"/>
</dbReference>
<feature type="binding site" evidence="3">
    <location>
        <position position="179"/>
    </location>
    <ligand>
        <name>Mn(2+)</name>
        <dbReference type="ChEBI" id="CHEBI:29035"/>
        <label>2</label>
    </ligand>
</feature>
<evidence type="ECO:0000256" key="3">
    <source>
        <dbReference type="PIRSR" id="PIRSR005962-1"/>
    </source>
</evidence>
<dbReference type="FunFam" id="3.30.70.360:FF:000014">
    <property type="entry name" value="N-acyl-L-amino acid amidohydrolase"/>
    <property type="match status" value="1"/>
</dbReference>
<gene>
    <name evidence="5" type="ORF">EYB31_05730</name>
</gene>
<organism evidence="5 6">
    <name type="scientific">Paenibacillus thalictri</name>
    <dbReference type="NCBI Taxonomy" id="2527873"/>
    <lineage>
        <taxon>Bacteria</taxon>
        <taxon>Bacillati</taxon>
        <taxon>Bacillota</taxon>
        <taxon>Bacilli</taxon>
        <taxon>Bacillales</taxon>
        <taxon>Paenibacillaceae</taxon>
        <taxon>Paenibacillus</taxon>
    </lineage>
</organism>
<dbReference type="NCBIfam" id="TIGR01891">
    <property type="entry name" value="amidohydrolases"/>
    <property type="match status" value="1"/>
</dbReference>
<reference evidence="5 6" key="1">
    <citation type="submission" date="2019-02" db="EMBL/GenBank/DDBJ databases">
        <title>Paenibacillus sp. nov., isolated from surface-sterilized tissue of Thalictrum simplex L.</title>
        <authorList>
            <person name="Tuo L."/>
        </authorList>
    </citation>
    <scope>NUCLEOTIDE SEQUENCE [LARGE SCALE GENOMIC DNA]</scope>
    <source>
        <strain evidence="5 6">N2SHLJ1</strain>
    </source>
</reference>
<comment type="similarity">
    <text evidence="1">Belongs to the peptidase M20 family.</text>
</comment>
<dbReference type="PANTHER" id="PTHR11014">
    <property type="entry name" value="PEPTIDASE M20 FAMILY MEMBER"/>
    <property type="match status" value="1"/>
</dbReference>
<dbReference type="Proteomes" id="UP000293142">
    <property type="component" value="Unassembled WGS sequence"/>
</dbReference>
<dbReference type="GO" id="GO:0046872">
    <property type="term" value="F:metal ion binding"/>
    <property type="evidence" value="ECO:0007669"/>
    <property type="project" value="UniProtKB-KW"/>
</dbReference>
<dbReference type="InterPro" id="IPR036264">
    <property type="entry name" value="Bact_exopeptidase_dim_dom"/>
</dbReference>
<comment type="caution">
    <text evidence="5">The sequence shown here is derived from an EMBL/GenBank/DDBJ whole genome shotgun (WGS) entry which is preliminary data.</text>
</comment>
<dbReference type="Gene3D" id="3.30.70.360">
    <property type="match status" value="1"/>
</dbReference>
<feature type="binding site" evidence="3">
    <location>
        <position position="120"/>
    </location>
    <ligand>
        <name>Mn(2+)</name>
        <dbReference type="ChEBI" id="CHEBI:29035"/>
        <label>2</label>
    </ligand>
</feature>
<keyword evidence="3" id="KW-0479">Metal-binding</keyword>
<keyword evidence="6" id="KW-1185">Reference proteome</keyword>
<evidence type="ECO:0000256" key="2">
    <source>
        <dbReference type="ARBA" id="ARBA00022801"/>
    </source>
</evidence>
<dbReference type="InterPro" id="IPR017439">
    <property type="entry name" value="Amidohydrolase"/>
</dbReference>
<dbReference type="GO" id="GO:0016787">
    <property type="term" value="F:hydrolase activity"/>
    <property type="evidence" value="ECO:0007669"/>
    <property type="project" value="UniProtKB-KW"/>
</dbReference>
<sequence>MISSTGDTLYQQGGVSLESLLSKAGRLKEQLIEWRRDLHRHPELGFEEHRTSAFVKERLHAMGISEIHTIAKTGVVALIRGNEDGPTVMLRADMDALPIQDEKTAGYASQVPGKAHLCGHDAHTTMLLGAAALLKERGIARGSVKLIFQPAEEGLAGAKAMVADGVLEQPKVDAVIGLHVYPSLTVGTIGICPGACTAFSDRFDLVIHGKGGHAAHPHQTVDAIAVTAQVITALQHIASRMTDPLSPIVVTIGKITGGYTRNVIAPSVTLEATVRTLDRATQAAVPGLVERIVKGVCDSFGASYSLNYWNGYPSVVNDAALIPLLEQTVSDVLGSTPLQLKPSMGGEDFAYYAEQVPGLFFRLGVRNEEKGFVHPLHHPLFDLDEEALPIGSAMLAQGALNYLQSYFK</sequence>
<keyword evidence="3" id="KW-0464">Manganese</keyword>
<feature type="binding site" evidence="3">
    <location>
        <position position="377"/>
    </location>
    <ligand>
        <name>Mn(2+)</name>
        <dbReference type="ChEBI" id="CHEBI:29035"/>
        <label>2</label>
    </ligand>
</feature>
<dbReference type="InterPro" id="IPR011650">
    <property type="entry name" value="Peptidase_M20_dimer"/>
</dbReference>
<feature type="binding site" evidence="3">
    <location>
        <position position="153"/>
    </location>
    <ligand>
        <name>Mn(2+)</name>
        <dbReference type="ChEBI" id="CHEBI:29035"/>
        <label>2</label>
    </ligand>
</feature>
<evidence type="ECO:0000256" key="1">
    <source>
        <dbReference type="ARBA" id="ARBA00006153"/>
    </source>
</evidence>
<dbReference type="InterPro" id="IPR002933">
    <property type="entry name" value="Peptidase_M20"/>
</dbReference>
<dbReference type="SUPFAM" id="SSF55031">
    <property type="entry name" value="Bacterial exopeptidase dimerisation domain"/>
    <property type="match status" value="1"/>
</dbReference>
<dbReference type="EMBL" id="SIRE01000004">
    <property type="protein sequence ID" value="TBL80890.1"/>
    <property type="molecule type" value="Genomic_DNA"/>
</dbReference>
<dbReference type="Pfam" id="PF07687">
    <property type="entry name" value="M20_dimer"/>
    <property type="match status" value="1"/>
</dbReference>
<accession>A0A4Q9DXT8</accession>
<dbReference type="OrthoDB" id="9776731at2"/>
<evidence type="ECO:0000313" key="6">
    <source>
        <dbReference type="Proteomes" id="UP000293142"/>
    </source>
</evidence>
<comment type="cofactor">
    <cofactor evidence="3">
        <name>Mn(2+)</name>
        <dbReference type="ChEBI" id="CHEBI:29035"/>
    </cofactor>
    <text evidence="3">The Mn(2+) ion enhances activity.</text>
</comment>
<dbReference type="PANTHER" id="PTHR11014:SF63">
    <property type="entry name" value="METALLOPEPTIDASE, PUTATIVE (AFU_ORTHOLOGUE AFUA_6G09600)-RELATED"/>
    <property type="match status" value="1"/>
</dbReference>
<feature type="domain" description="Peptidase M20 dimerisation" evidence="4">
    <location>
        <begin position="203"/>
        <end position="294"/>
    </location>
</feature>
<evidence type="ECO:0000313" key="5">
    <source>
        <dbReference type="EMBL" id="TBL80890.1"/>
    </source>
</evidence>
<protein>
    <submittedName>
        <fullName evidence="5">Amidohydrolase</fullName>
    </submittedName>
</protein>
<evidence type="ECO:0000259" key="4">
    <source>
        <dbReference type="Pfam" id="PF07687"/>
    </source>
</evidence>
<name>A0A4Q9DXT8_9BACL</name>
<feature type="binding site" evidence="3">
    <location>
        <position position="118"/>
    </location>
    <ligand>
        <name>Mn(2+)</name>
        <dbReference type="ChEBI" id="CHEBI:29035"/>
        <label>2</label>
    </ligand>
</feature>
<dbReference type="Pfam" id="PF01546">
    <property type="entry name" value="Peptidase_M20"/>
    <property type="match status" value="1"/>
</dbReference>
<dbReference type="AlphaFoldDB" id="A0A4Q9DXT8"/>
<proteinExistence type="inferred from homology"/>